<organism evidence="2 3">
    <name type="scientific">Ensete ventricosum</name>
    <name type="common">Abyssinian banana</name>
    <name type="synonym">Musa ensete</name>
    <dbReference type="NCBI Taxonomy" id="4639"/>
    <lineage>
        <taxon>Eukaryota</taxon>
        <taxon>Viridiplantae</taxon>
        <taxon>Streptophyta</taxon>
        <taxon>Embryophyta</taxon>
        <taxon>Tracheophyta</taxon>
        <taxon>Spermatophyta</taxon>
        <taxon>Magnoliopsida</taxon>
        <taxon>Liliopsida</taxon>
        <taxon>Zingiberales</taxon>
        <taxon>Musaceae</taxon>
        <taxon>Ensete</taxon>
    </lineage>
</organism>
<name>A0A426Z5F2_ENSVE</name>
<dbReference type="AlphaFoldDB" id="A0A426Z5F2"/>
<comment type="caution">
    <text evidence="2">The sequence shown here is derived from an EMBL/GenBank/DDBJ whole genome shotgun (WGS) entry which is preliminary data.</text>
</comment>
<gene>
    <name evidence="2" type="ORF">B296_00014442</name>
</gene>
<feature type="compositionally biased region" description="Basic and acidic residues" evidence="1">
    <location>
        <begin position="1"/>
        <end position="19"/>
    </location>
</feature>
<proteinExistence type="predicted"/>
<evidence type="ECO:0000256" key="1">
    <source>
        <dbReference type="SAM" id="MobiDB-lite"/>
    </source>
</evidence>
<evidence type="ECO:0000313" key="2">
    <source>
        <dbReference type="EMBL" id="RRT59204.1"/>
    </source>
</evidence>
<evidence type="ECO:0000313" key="3">
    <source>
        <dbReference type="Proteomes" id="UP000287651"/>
    </source>
</evidence>
<dbReference type="EMBL" id="AMZH03008321">
    <property type="protein sequence ID" value="RRT59204.1"/>
    <property type="molecule type" value="Genomic_DNA"/>
</dbReference>
<accession>A0A426Z5F2</accession>
<sequence>MNQRIDEVQNEFIRSKEELGESSVGRSPFAPEIQDKSVPQNFWLLTLEEYDGGSDPTENVTMFRAQMALYGVP</sequence>
<reference evidence="2 3" key="1">
    <citation type="journal article" date="2014" name="Agronomy (Basel)">
        <title>A Draft Genome Sequence for Ensete ventricosum, the Drought-Tolerant Tree Against Hunger.</title>
        <authorList>
            <person name="Harrison J."/>
            <person name="Moore K.A."/>
            <person name="Paszkiewicz K."/>
            <person name="Jones T."/>
            <person name="Grant M."/>
            <person name="Ambacheew D."/>
            <person name="Muzemil S."/>
            <person name="Studholme D.J."/>
        </authorList>
    </citation>
    <scope>NUCLEOTIDE SEQUENCE [LARGE SCALE GENOMIC DNA]</scope>
</reference>
<feature type="region of interest" description="Disordered" evidence="1">
    <location>
        <begin position="1"/>
        <end position="32"/>
    </location>
</feature>
<dbReference type="Proteomes" id="UP000287651">
    <property type="component" value="Unassembled WGS sequence"/>
</dbReference>
<protein>
    <submittedName>
        <fullName evidence="2">Uncharacterized protein</fullName>
    </submittedName>
</protein>